<evidence type="ECO:0000313" key="2">
    <source>
        <dbReference type="EMBL" id="MBD2188762.1"/>
    </source>
</evidence>
<accession>A0ABR7ZXZ9</accession>
<organism evidence="2 3">
    <name type="scientific">Pseudanabaena mucicola FACHB-723</name>
    <dbReference type="NCBI Taxonomy" id="2692860"/>
    <lineage>
        <taxon>Bacteria</taxon>
        <taxon>Bacillati</taxon>
        <taxon>Cyanobacteriota</taxon>
        <taxon>Cyanophyceae</taxon>
        <taxon>Pseudanabaenales</taxon>
        <taxon>Pseudanabaenaceae</taxon>
        <taxon>Pseudanabaena</taxon>
    </lineage>
</organism>
<sequence>MNFPKSNAQQLAHSHLDIVPLQVDLEEHTLLLVAQAALELQTNLLKSSISHAQTVTGSLVLKATLKHTLQSLIKYTEAEEGSIFLIDEDRVIMESILARGPVTRDIKDLLISQVLDDGLAGWTLRHRQIGLVTDTVLDNRWVQLPNQPYVTRSALAVPLIYGIDPIGIITLTHAQPHHFDEAIAVMLQCSMESITAIIVNARLHAEYNPLGAK</sequence>
<dbReference type="InterPro" id="IPR003018">
    <property type="entry name" value="GAF"/>
</dbReference>
<dbReference type="Pfam" id="PF13185">
    <property type="entry name" value="GAF_2"/>
    <property type="match status" value="1"/>
</dbReference>
<keyword evidence="3" id="KW-1185">Reference proteome</keyword>
<proteinExistence type="predicted"/>
<gene>
    <name evidence="2" type="ORF">H6F41_11485</name>
</gene>
<dbReference type="RefSeq" id="WP_190403610.1">
    <property type="nucleotide sequence ID" value="NZ_JACJQB010000021.1"/>
</dbReference>
<dbReference type="Proteomes" id="UP000642094">
    <property type="component" value="Unassembled WGS sequence"/>
</dbReference>
<dbReference type="InterPro" id="IPR029016">
    <property type="entry name" value="GAF-like_dom_sf"/>
</dbReference>
<name>A0ABR7ZXZ9_9CYAN</name>
<feature type="domain" description="GAF" evidence="1">
    <location>
        <begin position="60"/>
        <end position="208"/>
    </location>
</feature>
<evidence type="ECO:0000313" key="3">
    <source>
        <dbReference type="Proteomes" id="UP000642094"/>
    </source>
</evidence>
<dbReference type="SUPFAM" id="SSF55781">
    <property type="entry name" value="GAF domain-like"/>
    <property type="match status" value="1"/>
</dbReference>
<dbReference type="SMART" id="SM00065">
    <property type="entry name" value="GAF"/>
    <property type="match status" value="1"/>
</dbReference>
<dbReference type="Gene3D" id="3.30.450.40">
    <property type="match status" value="1"/>
</dbReference>
<comment type="caution">
    <text evidence="2">The sequence shown here is derived from an EMBL/GenBank/DDBJ whole genome shotgun (WGS) entry which is preliminary data.</text>
</comment>
<dbReference type="EMBL" id="JACJQB010000021">
    <property type="protein sequence ID" value="MBD2188762.1"/>
    <property type="molecule type" value="Genomic_DNA"/>
</dbReference>
<protein>
    <submittedName>
        <fullName evidence="2">GAF domain-containing protein</fullName>
    </submittedName>
</protein>
<evidence type="ECO:0000259" key="1">
    <source>
        <dbReference type="SMART" id="SM00065"/>
    </source>
</evidence>
<reference evidence="2 3" key="1">
    <citation type="journal article" date="2020" name="ISME J.">
        <title>Comparative genomics reveals insights into cyanobacterial evolution and habitat adaptation.</title>
        <authorList>
            <person name="Chen M.Y."/>
            <person name="Teng W.K."/>
            <person name="Zhao L."/>
            <person name="Hu C.X."/>
            <person name="Zhou Y.K."/>
            <person name="Han B.P."/>
            <person name="Song L.R."/>
            <person name="Shu W.S."/>
        </authorList>
    </citation>
    <scope>NUCLEOTIDE SEQUENCE [LARGE SCALE GENOMIC DNA]</scope>
    <source>
        <strain evidence="2 3">FACHB-723</strain>
    </source>
</reference>